<protein>
    <submittedName>
        <fullName evidence="1">Uncharacterized protein</fullName>
    </submittedName>
</protein>
<dbReference type="AlphaFoldDB" id="A0A2P6RQQ7"/>
<comment type="caution">
    <text evidence="1">The sequence shown here is derived from an EMBL/GenBank/DDBJ whole genome shotgun (WGS) entry which is preliminary data.</text>
</comment>
<proteinExistence type="predicted"/>
<evidence type="ECO:0000313" key="1">
    <source>
        <dbReference type="EMBL" id="PRQ48779.1"/>
    </source>
</evidence>
<reference evidence="1 2" key="1">
    <citation type="journal article" date="2018" name="Nat. Genet.">
        <title>The Rosa genome provides new insights in the design of modern roses.</title>
        <authorList>
            <person name="Bendahmane M."/>
        </authorList>
    </citation>
    <scope>NUCLEOTIDE SEQUENCE [LARGE SCALE GENOMIC DNA]</scope>
    <source>
        <strain evidence="2">cv. Old Blush</strain>
    </source>
</reference>
<sequence>MSYAKEFVNKYGGNCGRVQSKESDYFDELKEEIELQKEMNKAELNDIDEDT</sequence>
<name>A0A2P6RQQ7_ROSCH</name>
<keyword evidence="2" id="KW-1185">Reference proteome</keyword>
<organism evidence="1 2">
    <name type="scientific">Rosa chinensis</name>
    <name type="common">China rose</name>
    <dbReference type="NCBI Taxonomy" id="74649"/>
    <lineage>
        <taxon>Eukaryota</taxon>
        <taxon>Viridiplantae</taxon>
        <taxon>Streptophyta</taxon>
        <taxon>Embryophyta</taxon>
        <taxon>Tracheophyta</taxon>
        <taxon>Spermatophyta</taxon>
        <taxon>Magnoliopsida</taxon>
        <taxon>eudicotyledons</taxon>
        <taxon>Gunneridae</taxon>
        <taxon>Pentapetalae</taxon>
        <taxon>rosids</taxon>
        <taxon>fabids</taxon>
        <taxon>Rosales</taxon>
        <taxon>Rosaceae</taxon>
        <taxon>Rosoideae</taxon>
        <taxon>Rosoideae incertae sedis</taxon>
        <taxon>Rosa</taxon>
    </lineage>
</organism>
<evidence type="ECO:0000313" key="2">
    <source>
        <dbReference type="Proteomes" id="UP000238479"/>
    </source>
</evidence>
<gene>
    <name evidence="1" type="ORF">RchiOBHm_Chr2g0114581</name>
</gene>
<dbReference type="Gramene" id="PRQ48779">
    <property type="protein sequence ID" value="PRQ48779"/>
    <property type="gene ID" value="RchiOBHm_Chr2g0114581"/>
</dbReference>
<accession>A0A2P6RQQ7</accession>
<dbReference type="Proteomes" id="UP000238479">
    <property type="component" value="Chromosome 2"/>
</dbReference>
<dbReference type="EMBL" id="PDCK01000040">
    <property type="protein sequence ID" value="PRQ48779.1"/>
    <property type="molecule type" value="Genomic_DNA"/>
</dbReference>